<protein>
    <recommendedName>
        <fullName evidence="3">DUF2239 family protein</fullName>
    </recommendedName>
</protein>
<evidence type="ECO:0000313" key="2">
    <source>
        <dbReference type="Proteomes" id="UP000184932"/>
    </source>
</evidence>
<dbReference type="Pfam" id="PF09998">
    <property type="entry name" value="DUF2239"/>
    <property type="match status" value="1"/>
</dbReference>
<gene>
    <name evidence="1" type="ORF">SAMN05444002_2252</name>
</gene>
<evidence type="ECO:0008006" key="3">
    <source>
        <dbReference type="Google" id="ProtNLM"/>
    </source>
</evidence>
<accession>A0A1N6G6Z6</accession>
<keyword evidence="2" id="KW-1185">Reference proteome</keyword>
<organism evidence="1 2">
    <name type="scientific">Vannielia litorea</name>
    <dbReference type="NCBI Taxonomy" id="1217970"/>
    <lineage>
        <taxon>Bacteria</taxon>
        <taxon>Pseudomonadati</taxon>
        <taxon>Pseudomonadota</taxon>
        <taxon>Alphaproteobacteria</taxon>
        <taxon>Rhodobacterales</taxon>
        <taxon>Paracoccaceae</taxon>
        <taxon>Vannielia</taxon>
    </lineage>
</organism>
<sequence length="166" mass="18124">MEETFTAFEGSRRVAAGSRAELTERLIAAGYRPGAPLLVFSDLTGQETDLDLTGRQMPAVPRGRGRPKLGVRAKEITLLPRHWDWLARQRGGASATIRRLIDTAMKAPDTGARRDAAFRFCNAIAGDLPGFEEAMRALYAGKGFADAVAHWPRDIRAHAVRLAEPG</sequence>
<reference evidence="2" key="1">
    <citation type="submission" date="2016-11" db="EMBL/GenBank/DDBJ databases">
        <authorList>
            <person name="Varghese N."/>
            <person name="Submissions S."/>
        </authorList>
    </citation>
    <scope>NUCLEOTIDE SEQUENCE [LARGE SCALE GENOMIC DNA]</scope>
    <source>
        <strain evidence="2">DSM 29440</strain>
    </source>
</reference>
<dbReference type="AlphaFoldDB" id="A0A1N6G6Z6"/>
<dbReference type="RefSeq" id="WP_074256294.1">
    <property type="nucleotide sequence ID" value="NZ_FSRL01000001.1"/>
</dbReference>
<evidence type="ECO:0000313" key="1">
    <source>
        <dbReference type="EMBL" id="SIO03283.1"/>
    </source>
</evidence>
<name>A0A1N6G6Z6_9RHOB</name>
<dbReference type="InterPro" id="IPR018715">
    <property type="entry name" value="DUF2239"/>
</dbReference>
<dbReference type="Proteomes" id="UP000184932">
    <property type="component" value="Unassembled WGS sequence"/>
</dbReference>
<proteinExistence type="predicted"/>
<dbReference type="STRING" id="1217970.SAMN05444002_2252"/>
<dbReference type="OrthoDB" id="282960at2"/>
<dbReference type="EMBL" id="FSRL01000001">
    <property type="protein sequence ID" value="SIO03283.1"/>
    <property type="molecule type" value="Genomic_DNA"/>
</dbReference>